<dbReference type="Proteomes" id="UP000443423">
    <property type="component" value="Unassembled WGS sequence"/>
</dbReference>
<dbReference type="OrthoDB" id="31404at2157"/>
<evidence type="ECO:0000256" key="2">
    <source>
        <dbReference type="ARBA" id="ARBA00007069"/>
    </source>
</evidence>
<dbReference type="CDD" id="cd06261">
    <property type="entry name" value="TM_PBP2"/>
    <property type="match status" value="1"/>
</dbReference>
<dbReference type="Gene3D" id="1.10.3720.10">
    <property type="entry name" value="MetI-like"/>
    <property type="match status" value="1"/>
</dbReference>
<gene>
    <name evidence="10" type="ORF">GJR99_16825</name>
</gene>
<dbReference type="EMBL" id="WKJQ01000003">
    <property type="protein sequence ID" value="MRW98232.1"/>
    <property type="molecule type" value="Genomic_DNA"/>
</dbReference>
<reference evidence="10 11" key="1">
    <citation type="submission" date="2019-11" db="EMBL/GenBank/DDBJ databases">
        <title>Whole genome sequence of Haloferax sp. MBLA0078.</title>
        <authorList>
            <person name="Seo M.-J."/>
            <person name="Cho E.-S."/>
        </authorList>
    </citation>
    <scope>NUCLEOTIDE SEQUENCE [LARGE SCALE GENOMIC DNA]</scope>
    <source>
        <strain evidence="10 11">MBLA0078</strain>
    </source>
</reference>
<dbReference type="PROSITE" id="PS50928">
    <property type="entry name" value="ABC_TM1"/>
    <property type="match status" value="1"/>
</dbReference>
<comment type="similarity">
    <text evidence="2">Belongs to the binding-protein-dependent transport system permease family. CysTW subfamily.</text>
</comment>
<keyword evidence="11" id="KW-1185">Reference proteome</keyword>
<feature type="transmembrane region" description="Helical" evidence="8">
    <location>
        <begin position="21"/>
        <end position="49"/>
    </location>
</feature>
<dbReference type="InterPro" id="IPR035906">
    <property type="entry name" value="MetI-like_sf"/>
</dbReference>
<name>A0A6A8GC30_9EURY</name>
<keyword evidence="5 8" id="KW-0812">Transmembrane</keyword>
<keyword evidence="4" id="KW-1003">Cell membrane</keyword>
<feature type="transmembrane region" description="Helical" evidence="8">
    <location>
        <begin position="154"/>
        <end position="177"/>
    </location>
</feature>
<dbReference type="SUPFAM" id="SSF161098">
    <property type="entry name" value="MetI-like"/>
    <property type="match status" value="1"/>
</dbReference>
<feature type="domain" description="ABC transmembrane type-1" evidence="9">
    <location>
        <begin position="117"/>
        <end position="323"/>
    </location>
</feature>
<evidence type="ECO:0000313" key="11">
    <source>
        <dbReference type="Proteomes" id="UP000443423"/>
    </source>
</evidence>
<evidence type="ECO:0000256" key="6">
    <source>
        <dbReference type="ARBA" id="ARBA00022989"/>
    </source>
</evidence>
<feature type="transmembrane region" description="Helical" evidence="8">
    <location>
        <begin position="246"/>
        <end position="268"/>
    </location>
</feature>
<dbReference type="GO" id="GO:0055085">
    <property type="term" value="P:transmembrane transport"/>
    <property type="evidence" value="ECO:0007669"/>
    <property type="project" value="InterPro"/>
</dbReference>
<feature type="transmembrane region" description="Helical" evidence="8">
    <location>
        <begin position="304"/>
        <end position="323"/>
    </location>
</feature>
<accession>A0A6A8GC30</accession>
<dbReference type="GO" id="GO:0005886">
    <property type="term" value="C:plasma membrane"/>
    <property type="evidence" value="ECO:0007669"/>
    <property type="project" value="UniProtKB-SubCell"/>
</dbReference>
<comment type="caution">
    <text evidence="10">The sequence shown here is derived from an EMBL/GenBank/DDBJ whole genome shotgun (WGS) entry which is preliminary data.</text>
</comment>
<proteinExistence type="inferred from homology"/>
<keyword evidence="6 8" id="KW-1133">Transmembrane helix</keyword>
<protein>
    <submittedName>
        <fullName evidence="10">ABC transporter permease subunit</fullName>
    </submittedName>
</protein>
<dbReference type="PANTHER" id="PTHR42929">
    <property type="entry name" value="INNER MEMBRANE ABC TRANSPORTER PERMEASE PROTEIN YDCU-RELATED-RELATED"/>
    <property type="match status" value="1"/>
</dbReference>
<evidence type="ECO:0000256" key="3">
    <source>
        <dbReference type="ARBA" id="ARBA00022448"/>
    </source>
</evidence>
<dbReference type="PANTHER" id="PTHR42929:SF1">
    <property type="entry name" value="INNER MEMBRANE ABC TRANSPORTER PERMEASE PROTEIN YDCU-RELATED"/>
    <property type="match status" value="1"/>
</dbReference>
<evidence type="ECO:0000256" key="5">
    <source>
        <dbReference type="ARBA" id="ARBA00022692"/>
    </source>
</evidence>
<dbReference type="RefSeq" id="WP_151114225.1">
    <property type="nucleotide sequence ID" value="NZ_WKJQ01000003.1"/>
</dbReference>
<evidence type="ECO:0000256" key="4">
    <source>
        <dbReference type="ARBA" id="ARBA00022475"/>
    </source>
</evidence>
<evidence type="ECO:0000256" key="7">
    <source>
        <dbReference type="ARBA" id="ARBA00023136"/>
    </source>
</evidence>
<comment type="subcellular location">
    <subcellularLocation>
        <location evidence="1 8">Cell membrane</location>
        <topology evidence="1 8">Multi-pass membrane protein</topology>
    </subcellularLocation>
</comment>
<sequence length="333" mass="36351">MAMNTTDVGPGLLTRIRRHKYVGLVTNILPASIWLTVFFLAPLAVMLYFSFGERGAFGEVLLGFEYLGLQQYATFFIPDGASILETIWISIAWAIGYFVPFVSNPASAQPTPYVQLLFKSIYFGTVTTLVSLVMGYPMAYFVARHASQRWQTTLIALIVLPYWASYLVRVYAIKILLAKNGLVHNLLATLGIATDVQLLYTDFAVQFGLVYIWVPFMILPVYASLEQLNPELNEAAMDLGADRLDSFRYVTLPLSMPGVVAGSILVFIPSVGAYVIPDLLGGASTATVGEFIAAQFGAAGNWPLGSAAAFILMVIMFGALWAYQRGSGGADFL</sequence>
<keyword evidence="3 8" id="KW-0813">Transport</keyword>
<dbReference type="AlphaFoldDB" id="A0A6A8GC30"/>
<evidence type="ECO:0000259" key="9">
    <source>
        <dbReference type="PROSITE" id="PS50928"/>
    </source>
</evidence>
<dbReference type="InterPro" id="IPR000515">
    <property type="entry name" value="MetI-like"/>
</dbReference>
<dbReference type="Pfam" id="PF00528">
    <property type="entry name" value="BPD_transp_1"/>
    <property type="match status" value="1"/>
</dbReference>
<keyword evidence="7 8" id="KW-0472">Membrane</keyword>
<feature type="transmembrane region" description="Helical" evidence="8">
    <location>
        <begin position="203"/>
        <end position="225"/>
    </location>
</feature>
<feature type="transmembrane region" description="Helical" evidence="8">
    <location>
        <begin position="121"/>
        <end position="142"/>
    </location>
</feature>
<organism evidence="10 11">
    <name type="scientific">Haloferax marinum</name>
    <dbReference type="NCBI Taxonomy" id="2666143"/>
    <lineage>
        <taxon>Archaea</taxon>
        <taxon>Methanobacteriati</taxon>
        <taxon>Methanobacteriota</taxon>
        <taxon>Stenosarchaea group</taxon>
        <taxon>Halobacteria</taxon>
        <taxon>Halobacteriales</taxon>
        <taxon>Haloferacaceae</taxon>
        <taxon>Haloferax</taxon>
    </lineage>
</organism>
<evidence type="ECO:0000256" key="1">
    <source>
        <dbReference type="ARBA" id="ARBA00004651"/>
    </source>
</evidence>
<evidence type="ECO:0000313" key="10">
    <source>
        <dbReference type="EMBL" id="MRW98232.1"/>
    </source>
</evidence>
<evidence type="ECO:0000256" key="8">
    <source>
        <dbReference type="RuleBase" id="RU363032"/>
    </source>
</evidence>